<name>A0ABW5DNL7_9PROT</name>
<protein>
    <submittedName>
        <fullName evidence="1">ROK family protein</fullName>
    </submittedName>
</protein>
<dbReference type="PANTHER" id="PTHR18964:SF174">
    <property type="entry name" value="D-ALLOSE KINASE-RELATED"/>
    <property type="match status" value="1"/>
</dbReference>
<gene>
    <name evidence="1" type="ORF">ACFSM5_04265</name>
</gene>
<dbReference type="Proteomes" id="UP001597295">
    <property type="component" value="Unassembled WGS sequence"/>
</dbReference>
<dbReference type="InterPro" id="IPR049874">
    <property type="entry name" value="ROK_cs"/>
</dbReference>
<evidence type="ECO:0000313" key="1">
    <source>
        <dbReference type="EMBL" id="MFD2262091.1"/>
    </source>
</evidence>
<dbReference type="PANTHER" id="PTHR18964">
    <property type="entry name" value="ROK (REPRESSOR, ORF, KINASE) FAMILY"/>
    <property type="match status" value="1"/>
</dbReference>
<reference evidence="2" key="1">
    <citation type="journal article" date="2019" name="Int. J. Syst. Evol. Microbiol.">
        <title>The Global Catalogue of Microorganisms (GCM) 10K type strain sequencing project: providing services to taxonomists for standard genome sequencing and annotation.</title>
        <authorList>
            <consortium name="The Broad Institute Genomics Platform"/>
            <consortium name="The Broad Institute Genome Sequencing Center for Infectious Disease"/>
            <person name="Wu L."/>
            <person name="Ma J."/>
        </authorList>
    </citation>
    <scope>NUCLEOTIDE SEQUENCE [LARGE SCALE GENOMIC DNA]</scope>
    <source>
        <strain evidence="2">CGMCC 1.19062</strain>
    </source>
</reference>
<sequence length="296" mass="30516">MRIGIDLGGTKVEAIALDTDGSELIRRRVPTPSHDYRAIIDAIAELVRGVEKDLGRTGTVGVGIPGTIEAVTGLVKNANTVVLNGNPLDKDLGAALGREVRVMNDANCMLASEAGDGAAAGARVAFGVIIGTGCGGAVAIDGRPLVGANAIAGEWGHNPLPWATDDERPGHSCYCGKSGCIEGFLAGPSLARDHGTGQKAAEIAAAAEAGDATAEASLQRYEDRLARALTTIIHVLDPDVIVLGGGVSNLKRLYTNVPPRIEKLIFGGGPLRTRLVQSKHGDSTGVRGAAWLWPIA</sequence>
<dbReference type="RefSeq" id="WP_379875003.1">
    <property type="nucleotide sequence ID" value="NZ_JBHUIP010000003.1"/>
</dbReference>
<accession>A0ABW5DNL7</accession>
<keyword evidence="2" id="KW-1185">Reference proteome</keyword>
<organism evidence="1 2">
    <name type="scientific">Lacibacterium aquatile</name>
    <dbReference type="NCBI Taxonomy" id="1168082"/>
    <lineage>
        <taxon>Bacteria</taxon>
        <taxon>Pseudomonadati</taxon>
        <taxon>Pseudomonadota</taxon>
        <taxon>Alphaproteobacteria</taxon>
        <taxon>Rhodospirillales</taxon>
        <taxon>Rhodospirillaceae</taxon>
    </lineage>
</organism>
<dbReference type="Pfam" id="PF00480">
    <property type="entry name" value="ROK"/>
    <property type="match status" value="1"/>
</dbReference>
<dbReference type="PROSITE" id="PS01125">
    <property type="entry name" value="ROK"/>
    <property type="match status" value="1"/>
</dbReference>
<dbReference type="Gene3D" id="3.30.420.40">
    <property type="match status" value="2"/>
</dbReference>
<dbReference type="EMBL" id="JBHUIP010000003">
    <property type="protein sequence ID" value="MFD2262091.1"/>
    <property type="molecule type" value="Genomic_DNA"/>
</dbReference>
<evidence type="ECO:0000313" key="2">
    <source>
        <dbReference type="Proteomes" id="UP001597295"/>
    </source>
</evidence>
<dbReference type="InterPro" id="IPR000600">
    <property type="entry name" value="ROK"/>
</dbReference>
<proteinExistence type="predicted"/>
<dbReference type="InterPro" id="IPR043129">
    <property type="entry name" value="ATPase_NBD"/>
</dbReference>
<comment type="caution">
    <text evidence="1">The sequence shown here is derived from an EMBL/GenBank/DDBJ whole genome shotgun (WGS) entry which is preliminary data.</text>
</comment>
<dbReference type="SUPFAM" id="SSF53067">
    <property type="entry name" value="Actin-like ATPase domain"/>
    <property type="match status" value="1"/>
</dbReference>